<comment type="caution">
    <text evidence="2">The sequence shown here is derived from an EMBL/GenBank/DDBJ whole genome shotgun (WGS) entry which is preliminary data.</text>
</comment>
<dbReference type="Pfam" id="PF05713">
    <property type="entry name" value="MobC"/>
    <property type="match status" value="1"/>
</dbReference>
<name>A0AAP4JLU0_LACPA</name>
<protein>
    <submittedName>
        <fullName evidence="2">Plasmid mobilization relaxosome protein MobC</fullName>
    </submittedName>
</protein>
<dbReference type="Proteomes" id="UP001231451">
    <property type="component" value="Unassembled WGS sequence"/>
</dbReference>
<proteinExistence type="predicted"/>
<dbReference type="AlphaFoldDB" id="A0AAP4JLU0"/>
<feature type="domain" description="Bacterial mobilisation" evidence="1">
    <location>
        <begin position="64"/>
        <end position="95"/>
    </location>
</feature>
<evidence type="ECO:0000259" key="1">
    <source>
        <dbReference type="Pfam" id="PF05713"/>
    </source>
</evidence>
<organism evidence="2 3">
    <name type="scientific">Lacticaseibacillus paracasei</name>
    <name type="common">Lactobacillus paracasei</name>
    <dbReference type="NCBI Taxonomy" id="1597"/>
    <lineage>
        <taxon>Bacteria</taxon>
        <taxon>Bacillati</taxon>
        <taxon>Bacillota</taxon>
        <taxon>Bacilli</taxon>
        <taxon>Lactobacillales</taxon>
        <taxon>Lactobacillaceae</taxon>
        <taxon>Lacticaseibacillus</taxon>
    </lineage>
</organism>
<evidence type="ECO:0000313" key="3">
    <source>
        <dbReference type="Proteomes" id="UP001231451"/>
    </source>
</evidence>
<sequence length="134" mass="15624">MMAEDNEQRERTIQKHTRLNLREEQALRLRMAMAGNPRFNSFSIQSLLASQIIHIDFTDTKQLIEQMARIGNNLNQLAHVANESESLTQEQMNVVKSEVYDLFLAVNNLLLHRLDVVHRYEQVVLNGNHENTRN</sequence>
<gene>
    <name evidence="2" type="primary">mobC</name>
    <name evidence="2" type="ORF">QUF16_12940</name>
</gene>
<dbReference type="RefSeq" id="WP_049176868.1">
    <property type="nucleotide sequence ID" value="NZ_JAUCBE010000022.1"/>
</dbReference>
<dbReference type="InterPro" id="IPR008687">
    <property type="entry name" value="MobC"/>
</dbReference>
<evidence type="ECO:0000313" key="2">
    <source>
        <dbReference type="EMBL" id="MDM7455257.1"/>
    </source>
</evidence>
<accession>A0AAP4JLU0</accession>
<reference evidence="2" key="1">
    <citation type="submission" date="2023-06" db="EMBL/GenBank/DDBJ databases">
        <title>Draft Genome Sequences of lactic acid bacteria strains isolated from fermented milk products.</title>
        <authorList>
            <person name="Elcheninov A.G."/>
            <person name="Klyukina A."/>
            <person name="Zayulina K.S."/>
            <person name="Gavirova L.A."/>
            <person name="Shcherbakova P.A."/>
            <person name="Shestakov A.I."/>
            <person name="Kublanov I.V."/>
            <person name="Kochetkova T.V."/>
        </authorList>
    </citation>
    <scope>NUCLEOTIDE SEQUENCE</scope>
    <source>
        <strain evidence="2">TOM.1374</strain>
    </source>
</reference>
<dbReference type="EMBL" id="JAUCBG010000024">
    <property type="protein sequence ID" value="MDM7455257.1"/>
    <property type="molecule type" value="Genomic_DNA"/>
</dbReference>